<dbReference type="Proteomes" id="UP000187406">
    <property type="component" value="Unassembled WGS sequence"/>
</dbReference>
<reference evidence="2" key="1">
    <citation type="submission" date="2016-04" db="EMBL/GenBank/DDBJ databases">
        <title>Cephalotus genome sequencing.</title>
        <authorList>
            <person name="Fukushima K."/>
            <person name="Hasebe M."/>
            <person name="Fang X."/>
        </authorList>
    </citation>
    <scope>NUCLEOTIDE SEQUENCE [LARGE SCALE GENOMIC DNA]</scope>
    <source>
        <strain evidence="2">cv. St1</strain>
    </source>
</reference>
<organism evidence="1 2">
    <name type="scientific">Cephalotus follicularis</name>
    <name type="common">Albany pitcher plant</name>
    <dbReference type="NCBI Taxonomy" id="3775"/>
    <lineage>
        <taxon>Eukaryota</taxon>
        <taxon>Viridiplantae</taxon>
        <taxon>Streptophyta</taxon>
        <taxon>Embryophyta</taxon>
        <taxon>Tracheophyta</taxon>
        <taxon>Spermatophyta</taxon>
        <taxon>Magnoliopsida</taxon>
        <taxon>eudicotyledons</taxon>
        <taxon>Gunneridae</taxon>
        <taxon>Pentapetalae</taxon>
        <taxon>rosids</taxon>
        <taxon>fabids</taxon>
        <taxon>Oxalidales</taxon>
        <taxon>Cephalotaceae</taxon>
        <taxon>Cephalotus</taxon>
    </lineage>
</organism>
<proteinExistence type="predicted"/>
<sequence length="9" mass="920">QSAPSLCSQ</sequence>
<name>A0A1Q3B9M1_CEPFO</name>
<protein>
    <submittedName>
        <fullName evidence="1">Uncharacterized protein</fullName>
    </submittedName>
</protein>
<evidence type="ECO:0000313" key="2">
    <source>
        <dbReference type="Proteomes" id="UP000187406"/>
    </source>
</evidence>
<comment type="caution">
    <text evidence="1">The sequence shown here is derived from an EMBL/GenBank/DDBJ whole genome shotgun (WGS) entry which is preliminary data.</text>
</comment>
<gene>
    <name evidence="1" type="ORF">CFOL_v3_08232</name>
</gene>
<feature type="non-terminal residue" evidence="1">
    <location>
        <position position="1"/>
    </location>
</feature>
<dbReference type="EMBL" id="BDDD01000363">
    <property type="protein sequence ID" value="GAV64717.1"/>
    <property type="molecule type" value="Genomic_DNA"/>
</dbReference>
<keyword evidence="2" id="KW-1185">Reference proteome</keyword>
<dbReference type="OrthoDB" id="1734132at2759"/>
<accession>A0A1Q3B9M1</accession>
<evidence type="ECO:0000313" key="1">
    <source>
        <dbReference type="EMBL" id="GAV64717.1"/>
    </source>
</evidence>